<comment type="caution">
    <text evidence="3">The sequence shown here is derived from an EMBL/GenBank/DDBJ whole genome shotgun (WGS) entry which is preliminary data.</text>
</comment>
<keyword evidence="2" id="KW-0472">Membrane</keyword>
<name>A0A1A2YCL3_9MYCO</name>
<evidence type="ECO:0008006" key="5">
    <source>
        <dbReference type="Google" id="ProtNLM"/>
    </source>
</evidence>
<feature type="transmembrane region" description="Helical" evidence="2">
    <location>
        <begin position="126"/>
        <end position="147"/>
    </location>
</feature>
<feature type="transmembrane region" description="Helical" evidence="2">
    <location>
        <begin position="68"/>
        <end position="86"/>
    </location>
</feature>
<evidence type="ECO:0000256" key="1">
    <source>
        <dbReference type="SAM" id="MobiDB-lite"/>
    </source>
</evidence>
<protein>
    <recommendedName>
        <fullName evidence="5">Facilitated glucose transporter</fullName>
    </recommendedName>
</protein>
<dbReference type="EMBL" id="LZKI01000197">
    <property type="protein sequence ID" value="OBI34786.1"/>
    <property type="molecule type" value="Genomic_DNA"/>
</dbReference>
<accession>A0A1A2YCL3</accession>
<dbReference type="RefSeq" id="WP_065031279.1">
    <property type="nucleotide sequence ID" value="NZ_LZKI01000197.1"/>
</dbReference>
<feature type="transmembrane region" description="Helical" evidence="2">
    <location>
        <begin position="95"/>
        <end position="114"/>
    </location>
</feature>
<reference evidence="3 4" key="1">
    <citation type="submission" date="2016-06" db="EMBL/GenBank/DDBJ databases">
        <authorList>
            <person name="Kjaerup R.B."/>
            <person name="Dalgaard T.S."/>
            <person name="Juul-Madsen H.R."/>
        </authorList>
    </citation>
    <scope>NUCLEOTIDE SEQUENCE [LARGE SCALE GENOMIC DNA]</scope>
    <source>
        <strain evidence="3 4">E1334</strain>
    </source>
</reference>
<sequence length="153" mass="16157">MGYRLHHVQHRQRPDLTETKPSVASVDDSGAADPAIRFVVLALLAVDGVLSALAGALLLPLYIGTVPFPISGLISGLVNAALVWAAGRWTRSPRLAALPLWTWLLTVAVISMGGPADDVILGGRGLMAYGALLLLVLGVAPPVWVLWRRGRGV</sequence>
<keyword evidence="2" id="KW-1133">Transmembrane helix</keyword>
<proteinExistence type="predicted"/>
<gene>
    <name evidence="3" type="ORF">A5708_11275</name>
</gene>
<dbReference type="Proteomes" id="UP000091846">
    <property type="component" value="Unassembled WGS sequence"/>
</dbReference>
<feature type="region of interest" description="Disordered" evidence="1">
    <location>
        <begin position="1"/>
        <end position="28"/>
    </location>
</feature>
<dbReference type="AlphaFoldDB" id="A0A1A2YCL3"/>
<evidence type="ECO:0000313" key="4">
    <source>
        <dbReference type="Proteomes" id="UP000091846"/>
    </source>
</evidence>
<feature type="transmembrane region" description="Helical" evidence="2">
    <location>
        <begin position="38"/>
        <end position="62"/>
    </location>
</feature>
<evidence type="ECO:0000256" key="2">
    <source>
        <dbReference type="SAM" id="Phobius"/>
    </source>
</evidence>
<organism evidence="3 4">
    <name type="scientific">Mycobacterium colombiense</name>
    <dbReference type="NCBI Taxonomy" id="339268"/>
    <lineage>
        <taxon>Bacteria</taxon>
        <taxon>Bacillati</taxon>
        <taxon>Actinomycetota</taxon>
        <taxon>Actinomycetes</taxon>
        <taxon>Mycobacteriales</taxon>
        <taxon>Mycobacteriaceae</taxon>
        <taxon>Mycobacterium</taxon>
        <taxon>Mycobacterium avium complex (MAC)</taxon>
    </lineage>
</organism>
<evidence type="ECO:0000313" key="3">
    <source>
        <dbReference type="EMBL" id="OBI34786.1"/>
    </source>
</evidence>
<feature type="compositionally biased region" description="Basic residues" evidence="1">
    <location>
        <begin position="1"/>
        <end position="11"/>
    </location>
</feature>
<keyword evidence="2" id="KW-0812">Transmembrane</keyword>
<dbReference type="OrthoDB" id="4774349at2"/>